<sequence>MTLTTTLTTGLALLLAAQALPAPASAAPAAVGSVTIGWADATHELIKITWTETTAAANTLTLHTDDPETAAVRFGTTTADQPNEYLVDPTQLGYTADPRHTSWILVSDGTATTARSVDFDRFHHAQRGAALSFAGDRVRWTAPADTSVDGTPGDPLDLPKAYTYQPMQRVDDDPVGNYECKDTELPATTERTGLVPNPGTAYDLFLTMTNEWGTADVGYLQVGTTQTVTADGPAATAYGATTTIKGHAEGTVMFEQGRPPVCDEVRVDLSNQPLTVQQRTSSTAPWTVVGTVRTTVNGDYTAVVKNPGHRQYRVVRPNTAAFESAWYGGTSGVITVRSLTRVVSAKFIQPVVRLGTRPQAYLWVDPAGTQKAALQFRNAAGAWQGVTYKTLYAGRGLVSFPWNRRGTTRFRWWVPASGGAESVVSPVFTVTVT</sequence>
<keyword evidence="1" id="KW-0732">Signal</keyword>
<feature type="signal peptide" evidence="1">
    <location>
        <begin position="1"/>
        <end position="26"/>
    </location>
</feature>
<proteinExistence type="predicted"/>
<accession>D2Q225</accession>
<dbReference type="EMBL" id="CP001736">
    <property type="protein sequence ID" value="ADB33971.1"/>
    <property type="molecule type" value="Genomic_DNA"/>
</dbReference>
<dbReference type="RefSeq" id="WP_012922525.1">
    <property type="nucleotide sequence ID" value="NC_013729.1"/>
</dbReference>
<gene>
    <name evidence="2" type="ordered locus">Kfla_4955</name>
</gene>
<reference evidence="3" key="1">
    <citation type="submission" date="2009-09" db="EMBL/GenBank/DDBJ databases">
        <title>The complete genome of Kribbella flavida DSM 17836.</title>
        <authorList>
            <consortium name="US DOE Joint Genome Institute (JGI-PGF)"/>
            <person name="Lucas S."/>
            <person name="Copeland A."/>
            <person name="Lapidus A."/>
            <person name="Glavina del Rio T."/>
            <person name="Dalin E."/>
            <person name="Tice H."/>
            <person name="Bruce D."/>
            <person name="Goodwin L."/>
            <person name="Pitluck S."/>
            <person name="Kyrpides N."/>
            <person name="Mavromatis K."/>
            <person name="Ivanova N."/>
            <person name="Saunders E."/>
            <person name="Brettin T."/>
            <person name="Detter J.C."/>
            <person name="Han C."/>
            <person name="Larimer F."/>
            <person name="Land M."/>
            <person name="Hauser L."/>
            <person name="Markowitz V."/>
            <person name="Cheng J.-F."/>
            <person name="Hugenholtz P."/>
            <person name="Woyke T."/>
            <person name="Wu D."/>
            <person name="Pukall R."/>
            <person name="Klenk H.-P."/>
            <person name="Eisen J.A."/>
        </authorList>
    </citation>
    <scope>NUCLEOTIDE SEQUENCE [LARGE SCALE GENOMIC DNA]</scope>
    <source>
        <strain evidence="3">DSM 17836 / JCM 10339 / NBRC 14399</strain>
    </source>
</reference>
<evidence type="ECO:0000313" key="3">
    <source>
        <dbReference type="Proteomes" id="UP000007967"/>
    </source>
</evidence>
<keyword evidence="3" id="KW-1185">Reference proteome</keyword>
<dbReference type="KEGG" id="kfl:Kfla_4955"/>
<evidence type="ECO:0000313" key="2">
    <source>
        <dbReference type="EMBL" id="ADB33971.1"/>
    </source>
</evidence>
<dbReference type="HOGENOM" id="CLU_632798_0_0_11"/>
<dbReference type="STRING" id="479435.Kfla_4955"/>
<reference evidence="2 3" key="2">
    <citation type="journal article" date="2010" name="Stand. Genomic Sci.">
        <title>Complete genome sequence of Kribbella flavida type strain (IFO 14399).</title>
        <authorList>
            <person name="Pukall R."/>
            <person name="Lapidus A."/>
            <person name="Glavina Del Rio T."/>
            <person name="Copeland A."/>
            <person name="Tice H."/>
            <person name="Cheng J.-F."/>
            <person name="Lucas S."/>
            <person name="Chen F."/>
            <person name="Nolan M."/>
            <person name="LaButti K."/>
            <person name="Pati A."/>
            <person name="Ivanova N."/>
            <person name="Mavrommatis K."/>
            <person name="Mikhailova N."/>
            <person name="Pitluck S."/>
            <person name="Bruce D."/>
            <person name="Goodwin L."/>
            <person name="Land M."/>
            <person name="Hauser L."/>
            <person name="Chang Y.-J."/>
            <person name="Jeffries C.D."/>
            <person name="Chen A."/>
            <person name="Palaniappan K."/>
            <person name="Chain P."/>
            <person name="Rohde M."/>
            <person name="Goeker M."/>
            <person name="Bristow J."/>
            <person name="Eisen J.A."/>
            <person name="Markowitz V."/>
            <person name="Hugenholtz P."/>
            <person name="Kyrpides N.C."/>
            <person name="Klenk H.-P."/>
            <person name="Brettin T."/>
        </authorList>
    </citation>
    <scope>NUCLEOTIDE SEQUENCE [LARGE SCALE GENOMIC DNA]</scope>
    <source>
        <strain evidence="3">DSM 17836 / JCM 10339 / NBRC 14399</strain>
    </source>
</reference>
<protein>
    <submittedName>
        <fullName evidence="2">Uncharacterized protein</fullName>
    </submittedName>
</protein>
<dbReference type="Proteomes" id="UP000007967">
    <property type="component" value="Chromosome"/>
</dbReference>
<evidence type="ECO:0000256" key="1">
    <source>
        <dbReference type="SAM" id="SignalP"/>
    </source>
</evidence>
<dbReference type="OrthoDB" id="3801989at2"/>
<organism evidence="2 3">
    <name type="scientific">Kribbella flavida (strain DSM 17836 / JCM 10339 / NBRC 14399)</name>
    <dbReference type="NCBI Taxonomy" id="479435"/>
    <lineage>
        <taxon>Bacteria</taxon>
        <taxon>Bacillati</taxon>
        <taxon>Actinomycetota</taxon>
        <taxon>Actinomycetes</taxon>
        <taxon>Propionibacteriales</taxon>
        <taxon>Kribbellaceae</taxon>
        <taxon>Kribbella</taxon>
    </lineage>
</organism>
<name>D2Q225_KRIFD</name>
<feature type="chain" id="PRO_5003034903" evidence="1">
    <location>
        <begin position="27"/>
        <end position="433"/>
    </location>
</feature>
<dbReference type="AlphaFoldDB" id="D2Q225"/>